<gene>
    <name evidence="1" type="ORF">CYMTET_19839</name>
</gene>
<dbReference type="AlphaFoldDB" id="A0AAE0L4S5"/>
<protein>
    <submittedName>
        <fullName evidence="1">Uncharacterized protein</fullName>
    </submittedName>
</protein>
<keyword evidence="2" id="KW-1185">Reference proteome</keyword>
<evidence type="ECO:0000313" key="2">
    <source>
        <dbReference type="Proteomes" id="UP001190700"/>
    </source>
</evidence>
<comment type="caution">
    <text evidence="1">The sequence shown here is derived from an EMBL/GenBank/DDBJ whole genome shotgun (WGS) entry which is preliminary data.</text>
</comment>
<name>A0AAE0L4S5_9CHLO</name>
<reference evidence="1 2" key="1">
    <citation type="journal article" date="2015" name="Genome Biol. Evol.">
        <title>Comparative Genomics of a Bacterivorous Green Alga Reveals Evolutionary Causalities and Consequences of Phago-Mixotrophic Mode of Nutrition.</title>
        <authorList>
            <person name="Burns J.A."/>
            <person name="Paasch A."/>
            <person name="Narechania A."/>
            <person name="Kim E."/>
        </authorList>
    </citation>
    <scope>NUCLEOTIDE SEQUENCE [LARGE SCALE GENOMIC DNA]</scope>
    <source>
        <strain evidence="1 2">PLY_AMNH</strain>
    </source>
</reference>
<dbReference type="Proteomes" id="UP001190700">
    <property type="component" value="Unassembled WGS sequence"/>
</dbReference>
<sequence>MYEALDPTFYQAVRVRYTLPSDLRAVSLRAFGALIARVYIFWAQHQGLQHADPVAGGETATAPSLGGGDLSNIHALRKPWQRSSSGWRLARRTRAVWAVPRRSGAARGWTGTGWGPRWSQRAVAYGRDEQRAAHKCARALL</sequence>
<accession>A0AAE0L4S5</accession>
<organism evidence="1 2">
    <name type="scientific">Cymbomonas tetramitiformis</name>
    <dbReference type="NCBI Taxonomy" id="36881"/>
    <lineage>
        <taxon>Eukaryota</taxon>
        <taxon>Viridiplantae</taxon>
        <taxon>Chlorophyta</taxon>
        <taxon>Pyramimonadophyceae</taxon>
        <taxon>Pyramimonadales</taxon>
        <taxon>Pyramimonadaceae</taxon>
        <taxon>Cymbomonas</taxon>
    </lineage>
</organism>
<dbReference type="EMBL" id="LGRX02009345">
    <property type="protein sequence ID" value="KAK3271832.1"/>
    <property type="molecule type" value="Genomic_DNA"/>
</dbReference>
<evidence type="ECO:0000313" key="1">
    <source>
        <dbReference type="EMBL" id="KAK3271832.1"/>
    </source>
</evidence>
<proteinExistence type="predicted"/>